<feature type="coiled-coil region" evidence="2">
    <location>
        <begin position="81"/>
        <end position="108"/>
    </location>
</feature>
<reference evidence="4 5" key="1">
    <citation type="journal article" date="2015" name="Genome Announc.">
        <title>Expanding the biotechnology potential of lactobacilli through comparative genomics of 213 strains and associated genera.</title>
        <authorList>
            <person name="Sun Z."/>
            <person name="Harris H.M."/>
            <person name="McCann A."/>
            <person name="Guo C."/>
            <person name="Argimon S."/>
            <person name="Zhang W."/>
            <person name="Yang X."/>
            <person name="Jeffery I.B."/>
            <person name="Cooney J.C."/>
            <person name="Kagawa T.F."/>
            <person name="Liu W."/>
            <person name="Song Y."/>
            <person name="Salvetti E."/>
            <person name="Wrobel A."/>
            <person name="Rasinkangas P."/>
            <person name="Parkhill J."/>
            <person name="Rea M.C."/>
            <person name="O'Sullivan O."/>
            <person name="Ritari J."/>
            <person name="Douillard F.P."/>
            <person name="Paul Ross R."/>
            <person name="Yang R."/>
            <person name="Briner A.E."/>
            <person name="Felis G.E."/>
            <person name="de Vos W.M."/>
            <person name="Barrangou R."/>
            <person name="Klaenhammer T.R."/>
            <person name="Caufield P.W."/>
            <person name="Cui Y."/>
            <person name="Zhang H."/>
            <person name="O'Toole P.W."/>
        </authorList>
    </citation>
    <scope>NUCLEOTIDE SEQUENCE [LARGE SCALE GENOMIC DNA]</scope>
    <source>
        <strain evidence="4 5">DSM 23365</strain>
    </source>
</reference>
<comment type="caution">
    <text evidence="4">The sequence shown here is derived from an EMBL/GenBank/DDBJ whole genome shotgun (WGS) entry which is preliminary data.</text>
</comment>
<dbReference type="SMART" id="SM00422">
    <property type="entry name" value="HTH_MERR"/>
    <property type="match status" value="1"/>
</dbReference>
<dbReference type="Gene3D" id="1.10.1660.10">
    <property type="match status" value="1"/>
</dbReference>
<accession>A0A0R2F2P5</accession>
<name>A0A0R2F2P5_9LACO</name>
<keyword evidence="2" id="KW-0175">Coiled coil</keyword>
<dbReference type="GO" id="GO:0003700">
    <property type="term" value="F:DNA-binding transcription factor activity"/>
    <property type="evidence" value="ECO:0007669"/>
    <property type="project" value="InterPro"/>
</dbReference>
<evidence type="ECO:0000313" key="5">
    <source>
        <dbReference type="Proteomes" id="UP000051442"/>
    </source>
</evidence>
<dbReference type="InterPro" id="IPR047057">
    <property type="entry name" value="MerR_fam"/>
</dbReference>
<dbReference type="Proteomes" id="UP000051442">
    <property type="component" value="Unassembled WGS sequence"/>
</dbReference>
<organism evidence="4 5">
    <name type="scientific">Secundilactobacillus similis DSM 23365 = JCM 2765</name>
    <dbReference type="NCBI Taxonomy" id="1423804"/>
    <lineage>
        <taxon>Bacteria</taxon>
        <taxon>Bacillati</taxon>
        <taxon>Bacillota</taxon>
        <taxon>Bacilli</taxon>
        <taxon>Lactobacillales</taxon>
        <taxon>Lactobacillaceae</taxon>
        <taxon>Secundilactobacillus</taxon>
    </lineage>
</organism>
<dbReference type="InterPro" id="IPR000551">
    <property type="entry name" value="MerR-type_HTH_dom"/>
</dbReference>
<keyword evidence="1" id="KW-0238">DNA-binding</keyword>
<dbReference type="SUPFAM" id="SSF46955">
    <property type="entry name" value="Putative DNA-binding domain"/>
    <property type="match status" value="1"/>
</dbReference>
<keyword evidence="5" id="KW-1185">Reference proteome</keyword>
<dbReference type="PANTHER" id="PTHR30204">
    <property type="entry name" value="REDOX-CYCLING DRUG-SENSING TRANSCRIPTIONAL ACTIVATOR SOXR"/>
    <property type="match status" value="1"/>
</dbReference>
<sequence length="125" mass="14489">MKIKAVSEQYDIPADTLRYWERVGAIPAVHRDSAGYRDYDEEDLGWVSFAKCMRGAGVSIEYLIEYITLYPGGERTHQARKDLLTEQLEVIKRHLDEVQETYDRISEKVAHYDDHVEGAAKKLTR</sequence>
<dbReference type="AlphaFoldDB" id="A0A0R2F2P5"/>
<dbReference type="PANTHER" id="PTHR30204:SF98">
    <property type="entry name" value="HTH-TYPE TRANSCRIPTIONAL REGULATOR ADHR"/>
    <property type="match status" value="1"/>
</dbReference>
<protein>
    <submittedName>
        <fullName evidence="4">MerR family transcriptional regulator</fullName>
    </submittedName>
</protein>
<feature type="domain" description="HTH merR-type" evidence="3">
    <location>
        <begin position="1"/>
        <end position="69"/>
    </location>
</feature>
<evidence type="ECO:0000313" key="4">
    <source>
        <dbReference type="EMBL" id="KRN21723.1"/>
    </source>
</evidence>
<dbReference type="EMBL" id="AYZM01000105">
    <property type="protein sequence ID" value="KRN21723.1"/>
    <property type="molecule type" value="Genomic_DNA"/>
</dbReference>
<dbReference type="Pfam" id="PF13411">
    <property type="entry name" value="MerR_1"/>
    <property type="match status" value="1"/>
</dbReference>
<dbReference type="CDD" id="cd01109">
    <property type="entry name" value="HTH_YyaN"/>
    <property type="match status" value="1"/>
</dbReference>
<evidence type="ECO:0000259" key="3">
    <source>
        <dbReference type="PROSITE" id="PS50937"/>
    </source>
</evidence>
<dbReference type="PROSITE" id="PS50937">
    <property type="entry name" value="HTH_MERR_2"/>
    <property type="match status" value="1"/>
</dbReference>
<dbReference type="PATRIC" id="fig|1423804.4.peg.972"/>
<dbReference type="RefSeq" id="WP_054733144.1">
    <property type="nucleotide sequence ID" value="NZ_AYZM01000105.1"/>
</dbReference>
<evidence type="ECO:0000256" key="2">
    <source>
        <dbReference type="SAM" id="Coils"/>
    </source>
</evidence>
<evidence type="ECO:0000256" key="1">
    <source>
        <dbReference type="ARBA" id="ARBA00023125"/>
    </source>
</evidence>
<dbReference type="OrthoDB" id="9811174at2"/>
<gene>
    <name evidence="4" type="ORF">FD14_GL000904</name>
</gene>
<dbReference type="STRING" id="1423804.FD14_GL000904"/>
<proteinExistence type="predicted"/>
<dbReference type="InterPro" id="IPR009061">
    <property type="entry name" value="DNA-bd_dom_put_sf"/>
</dbReference>
<dbReference type="GO" id="GO:0003677">
    <property type="term" value="F:DNA binding"/>
    <property type="evidence" value="ECO:0007669"/>
    <property type="project" value="UniProtKB-KW"/>
</dbReference>